<accession>A0A1F5JRT1</accession>
<sequence>MNPKLLPEEVQQRIQTISETELVEAREILGETAKKMTDDELRHQIACMEYLSESWLDEFERKTFDGKTLNEKLAEMP</sequence>
<evidence type="ECO:0000313" key="2">
    <source>
        <dbReference type="Proteomes" id="UP000176902"/>
    </source>
</evidence>
<gene>
    <name evidence="1" type="ORF">A3C59_03995</name>
</gene>
<dbReference type="AlphaFoldDB" id="A0A1F5JRT1"/>
<dbReference type="Proteomes" id="UP000176902">
    <property type="component" value="Unassembled WGS sequence"/>
</dbReference>
<name>A0A1F5JRT1_9BACT</name>
<comment type="caution">
    <text evidence="1">The sequence shown here is derived from an EMBL/GenBank/DDBJ whole genome shotgun (WGS) entry which is preliminary data.</text>
</comment>
<dbReference type="EMBL" id="MFCV01000043">
    <property type="protein sequence ID" value="OGE31140.1"/>
    <property type="molecule type" value="Genomic_DNA"/>
</dbReference>
<proteinExistence type="predicted"/>
<evidence type="ECO:0000313" key="1">
    <source>
        <dbReference type="EMBL" id="OGE31140.1"/>
    </source>
</evidence>
<reference evidence="1 2" key="1">
    <citation type="journal article" date="2016" name="Nat. Commun.">
        <title>Thousands of microbial genomes shed light on interconnected biogeochemical processes in an aquifer system.</title>
        <authorList>
            <person name="Anantharaman K."/>
            <person name="Brown C.T."/>
            <person name="Hug L.A."/>
            <person name="Sharon I."/>
            <person name="Castelle C.J."/>
            <person name="Probst A.J."/>
            <person name="Thomas B.C."/>
            <person name="Singh A."/>
            <person name="Wilkins M.J."/>
            <person name="Karaoz U."/>
            <person name="Brodie E.L."/>
            <person name="Williams K.H."/>
            <person name="Hubbard S.S."/>
            <person name="Banfield J.F."/>
        </authorList>
    </citation>
    <scope>NUCLEOTIDE SEQUENCE [LARGE SCALE GENOMIC DNA]</scope>
</reference>
<organism evidence="1 2">
    <name type="scientific">Candidatus Daviesbacteria bacterium RIFCSPHIGHO2_02_FULL_36_13</name>
    <dbReference type="NCBI Taxonomy" id="1797768"/>
    <lineage>
        <taxon>Bacteria</taxon>
        <taxon>Candidatus Daviesiibacteriota</taxon>
    </lineage>
</organism>
<protein>
    <submittedName>
        <fullName evidence="1">Uncharacterized protein</fullName>
    </submittedName>
</protein>